<dbReference type="GO" id="GO:0071949">
    <property type="term" value="F:FAD binding"/>
    <property type="evidence" value="ECO:0007669"/>
    <property type="project" value="InterPro"/>
</dbReference>
<dbReference type="OrthoDB" id="655030at2759"/>
<feature type="domain" description="FAD-binding" evidence="4">
    <location>
        <begin position="11"/>
        <end position="325"/>
    </location>
</feature>
<evidence type="ECO:0000313" key="6">
    <source>
        <dbReference type="Proteomes" id="UP001056012"/>
    </source>
</evidence>
<dbReference type="Gene3D" id="3.30.9.10">
    <property type="entry name" value="D-Amino Acid Oxidase, subunit A, domain 2"/>
    <property type="match status" value="1"/>
</dbReference>
<dbReference type="Gene3D" id="3.50.50.60">
    <property type="entry name" value="FAD/NAD(P)-binding domain"/>
    <property type="match status" value="1"/>
</dbReference>
<dbReference type="GO" id="GO:0016491">
    <property type="term" value="F:oxidoreductase activity"/>
    <property type="evidence" value="ECO:0007669"/>
    <property type="project" value="UniProtKB-KW"/>
</dbReference>
<evidence type="ECO:0000259" key="4">
    <source>
        <dbReference type="Pfam" id="PF01494"/>
    </source>
</evidence>
<name>A0A9Q9DQ40_CURCL</name>
<dbReference type="Pfam" id="PF01494">
    <property type="entry name" value="FAD_binding_3"/>
    <property type="match status" value="1"/>
</dbReference>
<dbReference type="PANTHER" id="PTHR46865:SF2">
    <property type="entry name" value="MONOOXYGENASE"/>
    <property type="match status" value="1"/>
</dbReference>
<accession>A0A9Q9DQ40</accession>
<organism evidence="5 6">
    <name type="scientific">Curvularia clavata</name>
    <dbReference type="NCBI Taxonomy" id="95742"/>
    <lineage>
        <taxon>Eukaryota</taxon>
        <taxon>Fungi</taxon>
        <taxon>Dikarya</taxon>
        <taxon>Ascomycota</taxon>
        <taxon>Pezizomycotina</taxon>
        <taxon>Dothideomycetes</taxon>
        <taxon>Pleosporomycetidae</taxon>
        <taxon>Pleosporales</taxon>
        <taxon>Pleosporineae</taxon>
        <taxon>Pleosporaceae</taxon>
        <taxon>Curvularia</taxon>
    </lineage>
</organism>
<dbReference type="EMBL" id="CP089275">
    <property type="protein sequence ID" value="USP74725.1"/>
    <property type="molecule type" value="Genomic_DNA"/>
</dbReference>
<evidence type="ECO:0000256" key="1">
    <source>
        <dbReference type="ARBA" id="ARBA00022630"/>
    </source>
</evidence>
<keyword evidence="1" id="KW-0285">Flavoprotein</keyword>
<evidence type="ECO:0000256" key="3">
    <source>
        <dbReference type="ARBA" id="ARBA00023002"/>
    </source>
</evidence>
<keyword evidence="6" id="KW-1185">Reference proteome</keyword>
<dbReference type="AlphaFoldDB" id="A0A9Q9DQ40"/>
<dbReference type="InterPro" id="IPR002938">
    <property type="entry name" value="FAD-bd"/>
</dbReference>
<keyword evidence="3" id="KW-0560">Oxidoreductase</keyword>
<dbReference type="VEuPathDB" id="FungiDB:yc1106_01999"/>
<reference evidence="5" key="1">
    <citation type="submission" date="2021-12" db="EMBL/GenBank/DDBJ databases">
        <title>Curvularia clavata genome.</title>
        <authorList>
            <person name="Cao Y."/>
        </authorList>
    </citation>
    <scope>NUCLEOTIDE SEQUENCE</scope>
    <source>
        <strain evidence="5">Yc1106</strain>
    </source>
</reference>
<keyword evidence="2" id="KW-0274">FAD</keyword>
<evidence type="ECO:0000313" key="5">
    <source>
        <dbReference type="EMBL" id="USP74725.1"/>
    </source>
</evidence>
<dbReference type="InterPro" id="IPR036188">
    <property type="entry name" value="FAD/NAD-bd_sf"/>
</dbReference>
<protein>
    <recommendedName>
        <fullName evidence="4">FAD-binding domain-containing protein</fullName>
    </recommendedName>
</protein>
<dbReference type="SUPFAM" id="SSF51905">
    <property type="entry name" value="FAD/NAD(P)-binding domain"/>
    <property type="match status" value="1"/>
</dbReference>
<dbReference type="InterPro" id="IPR051704">
    <property type="entry name" value="FAD_aromatic-hydroxylase"/>
</dbReference>
<gene>
    <name evidence="5" type="ORF">yc1106_01999</name>
</gene>
<evidence type="ECO:0000256" key="2">
    <source>
        <dbReference type="ARBA" id="ARBA00022827"/>
    </source>
</evidence>
<dbReference type="PANTHER" id="PTHR46865">
    <property type="entry name" value="OXIDOREDUCTASE-RELATED"/>
    <property type="match status" value="1"/>
</dbReference>
<sequence>MPASSSPPPLDVLISGSGIAGPCFAYWLNRLLPSSQITVVERSPEPRLGGQAVDLRSSCLPIVKKMGLLDKVKQYNTTEVGMQFVYRDGKRRATFEATGEEERQSATSEYEILRGDMARIVYEATKDNPNITFVFGDMITEIEEKDNNKVEVTFKNKLPKKQYNLVVGADGQMSRTRRLVFGHGPNNDDYLYRLGQYSALFTMPRDPTDTNYAQWYNASRGRLFLLRPDQYGTTRAYIAVTDSNLSRFDEIDRLHKNGTREEQQAWFENEFKDAGFQAERCIREMKRADDFYMQQIAQVKMDTWVKDHVALIGDAAYCPSPISGVESDMKQGTGAGIVGAYILAGELSRSPNDIPSALANYERITRQYVDKAQRLIPGAPQIANPQTEWGISLFNTVTGVLSHPFVQRFSGVVGKVIPAFGTTKAWAPPDYKAEEGVSL</sequence>
<dbReference type="Proteomes" id="UP001056012">
    <property type="component" value="Chromosome 2"/>
</dbReference>
<proteinExistence type="predicted"/>
<dbReference type="PRINTS" id="PR00420">
    <property type="entry name" value="RNGMNOXGNASE"/>
</dbReference>